<evidence type="ECO:0000256" key="2">
    <source>
        <dbReference type="SAM" id="Phobius"/>
    </source>
</evidence>
<feature type="transmembrane region" description="Helical" evidence="2">
    <location>
        <begin position="224"/>
        <end position="243"/>
    </location>
</feature>
<feature type="region of interest" description="Disordered" evidence="1">
    <location>
        <begin position="105"/>
        <end position="224"/>
    </location>
</feature>
<dbReference type="EMBL" id="BMOU01000001">
    <property type="protein sequence ID" value="GGN85645.1"/>
    <property type="molecule type" value="Genomic_DNA"/>
</dbReference>
<name>A0A830GGC3_9EURY</name>
<gene>
    <name evidence="3" type="ORF">GCM10009030_02410</name>
</gene>
<feature type="compositionally biased region" description="Basic and acidic residues" evidence="1">
    <location>
        <begin position="179"/>
        <end position="202"/>
    </location>
</feature>
<organism evidence="3 4">
    <name type="scientific">Haloarcula pellucida</name>
    <dbReference type="NCBI Taxonomy" id="1427151"/>
    <lineage>
        <taxon>Archaea</taxon>
        <taxon>Methanobacteriati</taxon>
        <taxon>Methanobacteriota</taxon>
        <taxon>Stenosarchaea group</taxon>
        <taxon>Halobacteria</taxon>
        <taxon>Halobacteriales</taxon>
        <taxon>Haloarculaceae</taxon>
        <taxon>Haloarcula</taxon>
    </lineage>
</organism>
<evidence type="ECO:0000313" key="3">
    <source>
        <dbReference type="EMBL" id="GGN85645.1"/>
    </source>
</evidence>
<dbReference type="RefSeq" id="WP_188993798.1">
    <property type="nucleotide sequence ID" value="NZ_BMOU01000001.1"/>
</dbReference>
<accession>A0A830GGC3</accession>
<keyword evidence="2" id="KW-0812">Transmembrane</keyword>
<evidence type="ECO:0000313" key="4">
    <source>
        <dbReference type="Proteomes" id="UP000605784"/>
    </source>
</evidence>
<feature type="compositionally biased region" description="Acidic residues" evidence="1">
    <location>
        <begin position="168"/>
        <end position="178"/>
    </location>
</feature>
<dbReference type="Proteomes" id="UP000605784">
    <property type="component" value="Unassembled WGS sequence"/>
</dbReference>
<keyword evidence="2" id="KW-0472">Membrane</keyword>
<dbReference type="AlphaFoldDB" id="A0A830GGC3"/>
<keyword evidence="4" id="KW-1185">Reference proteome</keyword>
<protein>
    <submittedName>
        <fullName evidence="3">Uncharacterized protein</fullName>
    </submittedName>
</protein>
<sequence length="251" mass="26164">MGDYTILRVDVDAGVVARVLDAVPGVAVAEAEASTVADEAVAGTAPAGSRDTTAETECGPDADTGTEAEAPSALREWGLLGVGVSLVLLGIATVGIWWYRRRDGGDDESLAGGETPPPTTRVDRPTAEPSDEETAAVESSPETEGVHETPAPEDSSAERGESVASTVLDEEPTPEDAEPNGRTEDRSNVEWATKDARDRQTESESGDAETADEPTPRPGGSVDVAPLLGVAFLAVSGAVVRWIQDDRRDEQ</sequence>
<feature type="region of interest" description="Disordered" evidence="1">
    <location>
        <begin position="39"/>
        <end position="70"/>
    </location>
</feature>
<comment type="caution">
    <text evidence="3">The sequence shown here is derived from an EMBL/GenBank/DDBJ whole genome shotgun (WGS) entry which is preliminary data.</text>
</comment>
<proteinExistence type="predicted"/>
<reference evidence="3" key="2">
    <citation type="submission" date="2020-09" db="EMBL/GenBank/DDBJ databases">
        <authorList>
            <person name="Sun Q."/>
            <person name="Ohkuma M."/>
        </authorList>
    </citation>
    <scope>NUCLEOTIDE SEQUENCE</scope>
    <source>
        <strain evidence="3">JCM 17820</strain>
    </source>
</reference>
<keyword evidence="2" id="KW-1133">Transmembrane helix</keyword>
<feature type="transmembrane region" description="Helical" evidence="2">
    <location>
        <begin position="77"/>
        <end position="99"/>
    </location>
</feature>
<reference evidence="3" key="1">
    <citation type="journal article" date="2014" name="Int. J. Syst. Evol. Microbiol.">
        <title>Complete genome sequence of Corynebacterium casei LMG S-19264T (=DSM 44701T), isolated from a smear-ripened cheese.</title>
        <authorList>
            <consortium name="US DOE Joint Genome Institute (JGI-PGF)"/>
            <person name="Walter F."/>
            <person name="Albersmeier A."/>
            <person name="Kalinowski J."/>
            <person name="Ruckert C."/>
        </authorList>
    </citation>
    <scope>NUCLEOTIDE SEQUENCE</scope>
    <source>
        <strain evidence="3">JCM 17820</strain>
    </source>
</reference>
<evidence type="ECO:0000256" key="1">
    <source>
        <dbReference type="SAM" id="MobiDB-lite"/>
    </source>
</evidence>